<evidence type="ECO:0000256" key="5">
    <source>
        <dbReference type="SAM" id="MobiDB-lite"/>
    </source>
</evidence>
<evidence type="ECO:0000313" key="7">
    <source>
        <dbReference type="EMBL" id="KAF9510999.1"/>
    </source>
</evidence>
<feature type="domain" description="F-box" evidence="6">
    <location>
        <begin position="436"/>
        <end position="482"/>
    </location>
</feature>
<dbReference type="Pfam" id="PF00400">
    <property type="entry name" value="WD40"/>
    <property type="match status" value="2"/>
</dbReference>
<keyword evidence="2" id="KW-0677">Repeat</keyword>
<feature type="compositionally biased region" description="Low complexity" evidence="5">
    <location>
        <begin position="795"/>
        <end position="807"/>
    </location>
</feature>
<dbReference type="InterPro" id="IPR015943">
    <property type="entry name" value="WD40/YVTN_repeat-like_dom_sf"/>
</dbReference>
<dbReference type="Proteomes" id="UP000886523">
    <property type="component" value="Unassembled WGS sequence"/>
</dbReference>
<feature type="repeat" description="WD" evidence="3">
    <location>
        <begin position="609"/>
        <end position="648"/>
    </location>
</feature>
<dbReference type="GO" id="GO:0009166">
    <property type="term" value="P:nucleotide catabolic process"/>
    <property type="evidence" value="ECO:0007669"/>
    <property type="project" value="TreeGrafter"/>
</dbReference>
<keyword evidence="8" id="KW-1185">Reference proteome</keyword>
<dbReference type="PROSITE" id="PS50294">
    <property type="entry name" value="WD_REPEATS_REGION"/>
    <property type="match status" value="2"/>
</dbReference>
<dbReference type="Gene3D" id="1.20.1280.50">
    <property type="match status" value="1"/>
</dbReference>
<feature type="compositionally biased region" description="Polar residues" evidence="5">
    <location>
        <begin position="914"/>
        <end position="930"/>
    </location>
</feature>
<dbReference type="PROSITE" id="PS00678">
    <property type="entry name" value="WD_REPEATS_1"/>
    <property type="match status" value="1"/>
</dbReference>
<gene>
    <name evidence="7" type="ORF">BS47DRAFT_1383722</name>
</gene>
<dbReference type="OrthoDB" id="1065058at2759"/>
<dbReference type="PANTHER" id="PTHR47438:SF1">
    <property type="entry name" value="PHOSPHATE METABOLISM PROTEIN 8-RELATED"/>
    <property type="match status" value="1"/>
</dbReference>
<name>A0A9P6DTW2_9AGAM</name>
<feature type="region of interest" description="Disordered" evidence="5">
    <location>
        <begin position="56"/>
        <end position="228"/>
    </location>
</feature>
<comment type="caution">
    <text evidence="7">The sequence shown here is derived from an EMBL/GenBank/DDBJ whole genome shotgun (WGS) entry which is preliminary data.</text>
</comment>
<proteinExistence type="predicted"/>
<dbReference type="InterPro" id="IPR001810">
    <property type="entry name" value="F-box_dom"/>
</dbReference>
<keyword evidence="1 3" id="KW-0853">WD repeat</keyword>
<feature type="repeat" description="WD" evidence="3">
    <location>
        <begin position="528"/>
        <end position="567"/>
    </location>
</feature>
<feature type="compositionally biased region" description="Polar residues" evidence="5">
    <location>
        <begin position="94"/>
        <end position="107"/>
    </location>
</feature>
<organism evidence="7 8">
    <name type="scientific">Hydnum rufescens UP504</name>
    <dbReference type="NCBI Taxonomy" id="1448309"/>
    <lineage>
        <taxon>Eukaryota</taxon>
        <taxon>Fungi</taxon>
        <taxon>Dikarya</taxon>
        <taxon>Basidiomycota</taxon>
        <taxon>Agaricomycotina</taxon>
        <taxon>Agaricomycetes</taxon>
        <taxon>Cantharellales</taxon>
        <taxon>Hydnaceae</taxon>
        <taxon>Hydnum</taxon>
    </lineage>
</organism>
<protein>
    <recommendedName>
        <fullName evidence="6">F-box domain-containing protein</fullName>
    </recommendedName>
</protein>
<dbReference type="InterPro" id="IPR052791">
    <property type="entry name" value="SSM1_domain"/>
</dbReference>
<dbReference type="InterPro" id="IPR036322">
    <property type="entry name" value="WD40_repeat_dom_sf"/>
</dbReference>
<feature type="region of interest" description="Disordered" evidence="5">
    <location>
        <begin position="785"/>
        <end position="853"/>
    </location>
</feature>
<feature type="compositionally biased region" description="Low complexity" evidence="5">
    <location>
        <begin position="203"/>
        <end position="224"/>
    </location>
</feature>
<feature type="region of interest" description="Disordered" evidence="5">
    <location>
        <begin position="1"/>
        <end position="22"/>
    </location>
</feature>
<evidence type="ECO:0000256" key="1">
    <source>
        <dbReference type="ARBA" id="ARBA00022574"/>
    </source>
</evidence>
<dbReference type="GO" id="GO:0006206">
    <property type="term" value="P:pyrimidine nucleobase metabolic process"/>
    <property type="evidence" value="ECO:0007669"/>
    <property type="project" value="TreeGrafter"/>
</dbReference>
<feature type="compositionally biased region" description="Polar residues" evidence="5">
    <location>
        <begin position="835"/>
        <end position="853"/>
    </location>
</feature>
<dbReference type="PROSITE" id="PS50181">
    <property type="entry name" value="FBOX"/>
    <property type="match status" value="1"/>
</dbReference>
<dbReference type="InterPro" id="IPR001680">
    <property type="entry name" value="WD40_rpt"/>
</dbReference>
<dbReference type="Gene3D" id="2.130.10.10">
    <property type="entry name" value="YVTN repeat-like/Quinoprotein amine dehydrogenase"/>
    <property type="match status" value="1"/>
</dbReference>
<evidence type="ECO:0000256" key="4">
    <source>
        <dbReference type="SAM" id="Coils"/>
    </source>
</evidence>
<feature type="region of interest" description="Disordered" evidence="5">
    <location>
        <begin position="910"/>
        <end position="950"/>
    </location>
</feature>
<feature type="compositionally biased region" description="Low complexity" evidence="5">
    <location>
        <begin position="155"/>
        <end position="168"/>
    </location>
</feature>
<reference evidence="7" key="1">
    <citation type="journal article" date="2020" name="Nat. Commun.">
        <title>Large-scale genome sequencing of mycorrhizal fungi provides insights into the early evolution of symbiotic traits.</title>
        <authorList>
            <person name="Miyauchi S."/>
            <person name="Kiss E."/>
            <person name="Kuo A."/>
            <person name="Drula E."/>
            <person name="Kohler A."/>
            <person name="Sanchez-Garcia M."/>
            <person name="Morin E."/>
            <person name="Andreopoulos B."/>
            <person name="Barry K.W."/>
            <person name="Bonito G."/>
            <person name="Buee M."/>
            <person name="Carver A."/>
            <person name="Chen C."/>
            <person name="Cichocki N."/>
            <person name="Clum A."/>
            <person name="Culley D."/>
            <person name="Crous P.W."/>
            <person name="Fauchery L."/>
            <person name="Girlanda M."/>
            <person name="Hayes R.D."/>
            <person name="Keri Z."/>
            <person name="LaButti K."/>
            <person name="Lipzen A."/>
            <person name="Lombard V."/>
            <person name="Magnuson J."/>
            <person name="Maillard F."/>
            <person name="Murat C."/>
            <person name="Nolan M."/>
            <person name="Ohm R.A."/>
            <person name="Pangilinan J."/>
            <person name="Pereira M.F."/>
            <person name="Perotto S."/>
            <person name="Peter M."/>
            <person name="Pfister S."/>
            <person name="Riley R."/>
            <person name="Sitrit Y."/>
            <person name="Stielow J.B."/>
            <person name="Szollosi G."/>
            <person name="Zifcakova L."/>
            <person name="Stursova M."/>
            <person name="Spatafora J.W."/>
            <person name="Tedersoo L."/>
            <person name="Vaario L.M."/>
            <person name="Yamada A."/>
            <person name="Yan M."/>
            <person name="Wang P."/>
            <person name="Xu J."/>
            <person name="Bruns T."/>
            <person name="Baldrian P."/>
            <person name="Vilgalys R."/>
            <person name="Dunand C."/>
            <person name="Henrissat B."/>
            <person name="Grigoriev I.V."/>
            <person name="Hibbett D."/>
            <person name="Nagy L.G."/>
            <person name="Martin F.M."/>
        </authorList>
    </citation>
    <scope>NUCLEOTIDE SEQUENCE</scope>
    <source>
        <strain evidence="7">UP504</strain>
    </source>
</reference>
<dbReference type="PROSITE" id="PS50082">
    <property type="entry name" value="WD_REPEATS_2"/>
    <property type="match status" value="2"/>
</dbReference>
<feature type="compositionally biased region" description="Polar residues" evidence="5">
    <location>
        <begin position="132"/>
        <end position="148"/>
    </location>
</feature>
<dbReference type="InterPro" id="IPR036047">
    <property type="entry name" value="F-box-like_dom_sf"/>
</dbReference>
<evidence type="ECO:0000256" key="3">
    <source>
        <dbReference type="PROSITE-ProRule" id="PRU00221"/>
    </source>
</evidence>
<dbReference type="SMART" id="SM00320">
    <property type="entry name" value="WD40"/>
    <property type="match status" value="4"/>
</dbReference>
<keyword evidence="4" id="KW-0175">Coiled coil</keyword>
<sequence length="1043" mass="113073">MSRIQRDATPSATPAKSGIQGPGFLARRVSGIIPKTAANQLPSSISGSVRSMSVTVRSSTLASRTTPSKSPAPRSRVVSMDQSALTIRSPFHPSLSNITSPSPTNSRIPPSVPSPSTTVIPQKSTPERTIVPRTSSLSVASPISTSLKTPKGQHSKSSPSSKASSISPKVPPLRNDSISNPNLEQDQRHQSTISPNNTPRRIAAAANMAATPQPQAMQPAQPTPSIASSEVVSPTVSWANSSLQRSQPNPFVVSLPNGKPHWESTLSSFENGVEGEYGDDNMTMDMITEDGNVDEEMHTALKAVEDLYTQRITLYRRLLERAQASSSQQLLALEAALDAERNRTNEYRAKVQALKESLDNVRARPVFDFGQSGFDIVSAMRGDGFGGFDEEGIRSVLRSMRQADRMRLVHIILDAALPGDVPLMISLLNRYALTSFDIMIHLPADLAANVLCYLSIPELLVCEHVSHKWLDMCRNDALYKILVKRITRHDPVPIKEPREVGGWRKLYMALHNREQNWAWGNPQSLSFLKGHSGFCTTLLLKGNRLISGSYDETIRVWDIDSGEQLKMLKVKAVSCVDYLDEQEVFAVGFHDVGRVQIFSSLTWSPLQTLQGHLYGIRAVALSSTYLVSAGADKAIVVWEWRTGKKIVRFGQQINMCIGVQIMEEDRIVSVTIDGVVRTFSISRREMIGQFQLNQLSADDPVAAMRLSTVGVGPNNMLQWFAAKGRQMTASLRLLDSAGSATYAPVIKRLDSLDLSITQGASNVPSPVSPSTPSSTALRHPTFATQSIKDSKKHALSISTSSSGLSSTPTKVGAPSSVSPLLRKSTGHGGRPSLPSPRSTTNELISSPSSVTMTTRAGDIPRLEAVLETPDVACGAVDPRKRRVVTSTRFSSRLGADRRMFVSTYDESRNEKFGANNTNASSDGEATPSSEPSDDVPLTPTHLTAESDRSPGIAEIRGAWGALADESWTEVGVDAKILPGSFKGLATPELNPMALALNHEKIVVGCADGTIYVMSFVGHKYSLAEARSRARVAMIQDTTVEHSD</sequence>
<accession>A0A9P6DTW2</accession>
<dbReference type="PANTHER" id="PTHR47438">
    <property type="entry name" value="PHOSPHATE METABOLISM PROTEIN 8-RELATED"/>
    <property type="match status" value="1"/>
</dbReference>
<feature type="compositionally biased region" description="Polar residues" evidence="5">
    <location>
        <begin position="176"/>
        <end position="199"/>
    </location>
</feature>
<dbReference type="SMART" id="SM00256">
    <property type="entry name" value="FBOX"/>
    <property type="match status" value="1"/>
</dbReference>
<evidence type="ECO:0000259" key="6">
    <source>
        <dbReference type="PROSITE" id="PS50181"/>
    </source>
</evidence>
<dbReference type="SUPFAM" id="SSF50978">
    <property type="entry name" value="WD40 repeat-like"/>
    <property type="match status" value="1"/>
</dbReference>
<dbReference type="InterPro" id="IPR019775">
    <property type="entry name" value="WD40_repeat_CS"/>
</dbReference>
<dbReference type="AlphaFoldDB" id="A0A9P6DTW2"/>
<dbReference type="SUPFAM" id="SSF81383">
    <property type="entry name" value="F-box domain"/>
    <property type="match status" value="1"/>
</dbReference>
<feature type="coiled-coil region" evidence="4">
    <location>
        <begin position="330"/>
        <end position="364"/>
    </location>
</feature>
<dbReference type="GO" id="GO:0008252">
    <property type="term" value="F:nucleotidase activity"/>
    <property type="evidence" value="ECO:0007669"/>
    <property type="project" value="TreeGrafter"/>
</dbReference>
<evidence type="ECO:0000256" key="2">
    <source>
        <dbReference type="ARBA" id="ARBA00022737"/>
    </source>
</evidence>
<dbReference type="EMBL" id="MU129007">
    <property type="protein sequence ID" value="KAF9510999.1"/>
    <property type="molecule type" value="Genomic_DNA"/>
</dbReference>
<evidence type="ECO:0000313" key="8">
    <source>
        <dbReference type="Proteomes" id="UP000886523"/>
    </source>
</evidence>
<dbReference type="Pfam" id="PF12937">
    <property type="entry name" value="F-box-like"/>
    <property type="match status" value="1"/>
</dbReference>